<keyword evidence="3" id="KW-1185">Reference proteome</keyword>
<feature type="region of interest" description="Disordered" evidence="1">
    <location>
        <begin position="33"/>
        <end position="56"/>
    </location>
</feature>
<sequence>MLIWVNQRTALKQQNPEGGFRLLSHQSEWKLPSEPDLDSLARRPGPSPRLTSSALLCLPDREPPSTSWNLQHKESTYLVFHGPTCNPPACLPSNSNHHLLD</sequence>
<dbReference type="EMBL" id="JAHRIP010023894">
    <property type="protein sequence ID" value="MEQ2289616.1"/>
    <property type="molecule type" value="Genomic_DNA"/>
</dbReference>
<comment type="caution">
    <text evidence="2">The sequence shown here is derived from an EMBL/GenBank/DDBJ whole genome shotgun (WGS) entry which is preliminary data.</text>
</comment>
<protein>
    <submittedName>
        <fullName evidence="2">Uncharacterized protein</fullName>
    </submittedName>
</protein>
<gene>
    <name evidence="2" type="ORF">AMECASPLE_034979</name>
</gene>
<proteinExistence type="predicted"/>
<evidence type="ECO:0000313" key="2">
    <source>
        <dbReference type="EMBL" id="MEQ2289616.1"/>
    </source>
</evidence>
<name>A0ABV0Y7E3_9TELE</name>
<accession>A0ABV0Y7E3</accession>
<organism evidence="2 3">
    <name type="scientific">Ameca splendens</name>
    <dbReference type="NCBI Taxonomy" id="208324"/>
    <lineage>
        <taxon>Eukaryota</taxon>
        <taxon>Metazoa</taxon>
        <taxon>Chordata</taxon>
        <taxon>Craniata</taxon>
        <taxon>Vertebrata</taxon>
        <taxon>Euteleostomi</taxon>
        <taxon>Actinopterygii</taxon>
        <taxon>Neopterygii</taxon>
        <taxon>Teleostei</taxon>
        <taxon>Neoteleostei</taxon>
        <taxon>Acanthomorphata</taxon>
        <taxon>Ovalentaria</taxon>
        <taxon>Atherinomorphae</taxon>
        <taxon>Cyprinodontiformes</taxon>
        <taxon>Goodeidae</taxon>
        <taxon>Ameca</taxon>
    </lineage>
</organism>
<evidence type="ECO:0000256" key="1">
    <source>
        <dbReference type="SAM" id="MobiDB-lite"/>
    </source>
</evidence>
<evidence type="ECO:0000313" key="3">
    <source>
        <dbReference type="Proteomes" id="UP001469553"/>
    </source>
</evidence>
<dbReference type="Proteomes" id="UP001469553">
    <property type="component" value="Unassembled WGS sequence"/>
</dbReference>
<reference evidence="2 3" key="1">
    <citation type="submission" date="2021-06" db="EMBL/GenBank/DDBJ databases">
        <authorList>
            <person name="Palmer J.M."/>
        </authorList>
    </citation>
    <scope>NUCLEOTIDE SEQUENCE [LARGE SCALE GENOMIC DNA]</scope>
    <source>
        <strain evidence="2 3">AS_MEX2019</strain>
        <tissue evidence="2">Muscle</tissue>
    </source>
</reference>